<dbReference type="CDD" id="cd03192">
    <property type="entry name" value="GST_C_Sigma_like"/>
    <property type="match status" value="1"/>
</dbReference>
<dbReference type="SUPFAM" id="SSF47616">
    <property type="entry name" value="GST C-terminal domain-like"/>
    <property type="match status" value="1"/>
</dbReference>
<dbReference type="PANTHER" id="PTHR11571:SF150">
    <property type="entry name" value="GLUTATHIONE S-TRANSFERASE"/>
    <property type="match status" value="1"/>
</dbReference>
<proteinExistence type="predicted"/>
<name>A0ABM1VP23_APLCA</name>
<evidence type="ECO:0000259" key="2">
    <source>
        <dbReference type="PROSITE" id="PS50405"/>
    </source>
</evidence>
<dbReference type="GeneID" id="118477243"/>
<dbReference type="InterPro" id="IPR004046">
    <property type="entry name" value="GST_C"/>
</dbReference>
<dbReference type="InterPro" id="IPR036249">
    <property type="entry name" value="Thioredoxin-like_sf"/>
</dbReference>
<evidence type="ECO:0000313" key="4">
    <source>
        <dbReference type="RefSeq" id="XP_035824165.1"/>
    </source>
</evidence>
<sequence length="208" mass="23092">MSTSPKIKLTYFDIRGRAEVARLVLAAAKIPYEDIRIGFDQWPALKSSTPLGSVPVLEVDGQKFTQSVAIAAYLAKENGLYGSSALEQLAIDQVALAREDLTQAVGKFMSEKDEKKKAELEKTLKEEQEPKFLGFFNKLIKENPTKSGFVVGSKITLADLVVFETTQMLSEKEPQTLDKYPEIKALRTKVTGSDGIKQYLATRKPTPF</sequence>
<organism evidence="3 4">
    <name type="scientific">Aplysia californica</name>
    <name type="common">California sea hare</name>
    <dbReference type="NCBI Taxonomy" id="6500"/>
    <lineage>
        <taxon>Eukaryota</taxon>
        <taxon>Metazoa</taxon>
        <taxon>Spiralia</taxon>
        <taxon>Lophotrochozoa</taxon>
        <taxon>Mollusca</taxon>
        <taxon>Gastropoda</taxon>
        <taxon>Heterobranchia</taxon>
        <taxon>Euthyneura</taxon>
        <taxon>Tectipleura</taxon>
        <taxon>Aplysiida</taxon>
        <taxon>Aplysioidea</taxon>
        <taxon>Aplysiidae</taxon>
        <taxon>Aplysia</taxon>
    </lineage>
</organism>
<dbReference type="InterPro" id="IPR004045">
    <property type="entry name" value="Glutathione_S-Trfase_N"/>
</dbReference>
<dbReference type="Gene3D" id="1.20.1050.10">
    <property type="match status" value="1"/>
</dbReference>
<dbReference type="SFLD" id="SFLDS00019">
    <property type="entry name" value="Glutathione_Transferase_(cytos"/>
    <property type="match status" value="1"/>
</dbReference>
<dbReference type="SFLD" id="SFLDG01205">
    <property type="entry name" value="AMPS.1"/>
    <property type="match status" value="1"/>
</dbReference>
<protein>
    <submittedName>
        <fullName evidence="4">Probable glutathione S-transferase 7</fullName>
    </submittedName>
</protein>
<dbReference type="CDD" id="cd03039">
    <property type="entry name" value="GST_N_Sigma_like"/>
    <property type="match status" value="1"/>
</dbReference>
<keyword evidence="3" id="KW-1185">Reference proteome</keyword>
<evidence type="ECO:0000259" key="1">
    <source>
        <dbReference type="PROSITE" id="PS50404"/>
    </source>
</evidence>
<dbReference type="PROSITE" id="PS50405">
    <property type="entry name" value="GST_CTER"/>
    <property type="match status" value="1"/>
</dbReference>
<dbReference type="InterPro" id="IPR036282">
    <property type="entry name" value="Glutathione-S-Trfase_C_sf"/>
</dbReference>
<dbReference type="InterPro" id="IPR050213">
    <property type="entry name" value="GST_superfamily"/>
</dbReference>
<dbReference type="RefSeq" id="XP_035824165.1">
    <property type="nucleotide sequence ID" value="XM_035968272.1"/>
</dbReference>
<dbReference type="InterPro" id="IPR010987">
    <property type="entry name" value="Glutathione-S-Trfase_C-like"/>
</dbReference>
<dbReference type="PANTHER" id="PTHR11571">
    <property type="entry name" value="GLUTATHIONE S-TRANSFERASE"/>
    <property type="match status" value="1"/>
</dbReference>
<dbReference type="Gene3D" id="3.40.30.10">
    <property type="entry name" value="Glutaredoxin"/>
    <property type="match status" value="1"/>
</dbReference>
<dbReference type="Pfam" id="PF14497">
    <property type="entry name" value="GST_C_3"/>
    <property type="match status" value="1"/>
</dbReference>
<feature type="domain" description="GST N-terminal" evidence="1">
    <location>
        <begin position="5"/>
        <end position="82"/>
    </location>
</feature>
<reference evidence="4" key="1">
    <citation type="submission" date="2025-08" db="UniProtKB">
        <authorList>
            <consortium name="RefSeq"/>
        </authorList>
    </citation>
    <scope>IDENTIFICATION</scope>
</reference>
<evidence type="ECO:0000313" key="3">
    <source>
        <dbReference type="Proteomes" id="UP000694888"/>
    </source>
</evidence>
<accession>A0ABM1VP23</accession>
<dbReference type="PROSITE" id="PS50404">
    <property type="entry name" value="GST_NTER"/>
    <property type="match status" value="1"/>
</dbReference>
<dbReference type="SUPFAM" id="SSF52833">
    <property type="entry name" value="Thioredoxin-like"/>
    <property type="match status" value="1"/>
</dbReference>
<dbReference type="Proteomes" id="UP000694888">
    <property type="component" value="Unplaced"/>
</dbReference>
<dbReference type="SFLD" id="SFLDG00363">
    <property type="entry name" value="AMPS_(cytGST):_Alpha-__Mu-__Pi"/>
    <property type="match status" value="1"/>
</dbReference>
<dbReference type="Pfam" id="PF02798">
    <property type="entry name" value="GST_N"/>
    <property type="match status" value="1"/>
</dbReference>
<dbReference type="InterPro" id="IPR040079">
    <property type="entry name" value="Glutathione_S-Trfase"/>
</dbReference>
<gene>
    <name evidence="4" type="primary">LOC118477243</name>
</gene>
<feature type="domain" description="GST C-terminal" evidence="2">
    <location>
        <begin position="84"/>
        <end position="208"/>
    </location>
</feature>